<protein>
    <submittedName>
        <fullName evidence="10">Unannotated protein</fullName>
    </submittedName>
</protein>
<dbReference type="PANTHER" id="PTHR21716">
    <property type="entry name" value="TRANSMEMBRANE PROTEIN"/>
    <property type="match status" value="1"/>
</dbReference>
<feature type="region of interest" description="Disordered" evidence="8">
    <location>
        <begin position="375"/>
        <end position="412"/>
    </location>
</feature>
<feature type="compositionally biased region" description="Basic and acidic residues" evidence="8">
    <location>
        <begin position="377"/>
        <end position="398"/>
    </location>
</feature>
<evidence type="ECO:0000256" key="3">
    <source>
        <dbReference type="ARBA" id="ARBA00022448"/>
    </source>
</evidence>
<name>A0A6J6T2D6_9ZZZZ</name>
<evidence type="ECO:0000313" key="10">
    <source>
        <dbReference type="EMBL" id="CAB4741346.1"/>
    </source>
</evidence>
<proteinExistence type="inferred from homology"/>
<evidence type="ECO:0000256" key="6">
    <source>
        <dbReference type="ARBA" id="ARBA00022989"/>
    </source>
</evidence>
<dbReference type="GO" id="GO:0005886">
    <property type="term" value="C:plasma membrane"/>
    <property type="evidence" value="ECO:0007669"/>
    <property type="project" value="UniProtKB-SubCell"/>
</dbReference>
<dbReference type="InterPro" id="IPR002549">
    <property type="entry name" value="AI-2E-like"/>
</dbReference>
<comment type="similarity">
    <text evidence="2">Belongs to the autoinducer-2 exporter (AI-2E) (TC 2.A.86) family.</text>
</comment>
<dbReference type="GO" id="GO:0055085">
    <property type="term" value="P:transmembrane transport"/>
    <property type="evidence" value="ECO:0007669"/>
    <property type="project" value="TreeGrafter"/>
</dbReference>
<gene>
    <name evidence="10" type="ORF">UFOPK2806_00401</name>
</gene>
<comment type="subcellular location">
    <subcellularLocation>
        <location evidence="1">Cell membrane</location>
        <topology evidence="1">Multi-pass membrane protein</topology>
    </subcellularLocation>
</comment>
<dbReference type="AlphaFoldDB" id="A0A6J6T2D6"/>
<evidence type="ECO:0000256" key="9">
    <source>
        <dbReference type="SAM" id="Phobius"/>
    </source>
</evidence>
<reference evidence="10" key="1">
    <citation type="submission" date="2020-05" db="EMBL/GenBank/DDBJ databases">
        <authorList>
            <person name="Chiriac C."/>
            <person name="Salcher M."/>
            <person name="Ghai R."/>
            <person name="Kavagutti S V."/>
        </authorList>
    </citation>
    <scope>NUCLEOTIDE SEQUENCE</scope>
</reference>
<sequence>MSDPQPAPEPAPASAVVQIDFRTAVWVLLGLLVGFAVFAVARNTEGMLTRVVIGIVLALALDGVVQKLRNRFGFTRSIAVGIVGVSLLAVAAFILLVLGPPAVSQAREFSREIPQTVEQFYDLPIVGDTLRDRDAAGKVEQWIRDLPANVSDKAIADTANRLLGGVFAMVVVVFTTFAVLLDGERLVNRGRRMLPLRARDDADRIARVFHRTIGRYFGGSLTVAALMGLFVLTVGLIFNVPLAPLAAIWAMLTSLIPQIGGFLGGSFLVILAVSNSVPTALIVLVLFLIYMNVENHVIQPTIVGGAVNLSPPTTMLAAILGGAIAGVPGALVATPLIGTVKQLYLEFRFGGAPARTSQGAGLLRKAKRLLRIGPEFRPPREPTESIRIDPILHGHLDGTEPGGNPDTDQPKD</sequence>
<keyword evidence="5 9" id="KW-0812">Transmembrane</keyword>
<dbReference type="EMBL" id="CAEZYY010000003">
    <property type="protein sequence ID" value="CAB4741346.1"/>
    <property type="molecule type" value="Genomic_DNA"/>
</dbReference>
<evidence type="ECO:0000256" key="8">
    <source>
        <dbReference type="SAM" id="MobiDB-lite"/>
    </source>
</evidence>
<dbReference type="PANTHER" id="PTHR21716:SF53">
    <property type="entry name" value="PERMEASE PERM-RELATED"/>
    <property type="match status" value="1"/>
</dbReference>
<evidence type="ECO:0000256" key="5">
    <source>
        <dbReference type="ARBA" id="ARBA00022692"/>
    </source>
</evidence>
<feature type="transmembrane region" description="Helical" evidence="9">
    <location>
        <begin position="216"/>
        <end position="240"/>
    </location>
</feature>
<organism evidence="10">
    <name type="scientific">freshwater metagenome</name>
    <dbReference type="NCBI Taxonomy" id="449393"/>
    <lineage>
        <taxon>unclassified sequences</taxon>
        <taxon>metagenomes</taxon>
        <taxon>ecological metagenomes</taxon>
    </lineage>
</organism>
<evidence type="ECO:0000256" key="4">
    <source>
        <dbReference type="ARBA" id="ARBA00022475"/>
    </source>
</evidence>
<keyword evidence="3" id="KW-0813">Transport</keyword>
<accession>A0A6J6T2D6</accession>
<dbReference type="Pfam" id="PF01594">
    <property type="entry name" value="AI-2E_transport"/>
    <property type="match status" value="1"/>
</dbReference>
<feature type="transmembrane region" description="Helical" evidence="9">
    <location>
        <begin position="162"/>
        <end position="183"/>
    </location>
</feature>
<feature type="transmembrane region" description="Helical" evidence="9">
    <location>
        <begin position="21"/>
        <end position="41"/>
    </location>
</feature>
<feature type="transmembrane region" description="Helical" evidence="9">
    <location>
        <begin position="277"/>
        <end position="293"/>
    </location>
</feature>
<feature type="transmembrane region" description="Helical" evidence="9">
    <location>
        <begin position="47"/>
        <end position="65"/>
    </location>
</feature>
<feature type="transmembrane region" description="Helical" evidence="9">
    <location>
        <begin position="77"/>
        <end position="98"/>
    </location>
</feature>
<keyword evidence="4" id="KW-1003">Cell membrane</keyword>
<evidence type="ECO:0000256" key="2">
    <source>
        <dbReference type="ARBA" id="ARBA00009773"/>
    </source>
</evidence>
<evidence type="ECO:0000256" key="1">
    <source>
        <dbReference type="ARBA" id="ARBA00004651"/>
    </source>
</evidence>
<evidence type="ECO:0000256" key="7">
    <source>
        <dbReference type="ARBA" id="ARBA00023136"/>
    </source>
</evidence>
<keyword evidence="6 9" id="KW-1133">Transmembrane helix</keyword>
<feature type="transmembrane region" description="Helical" evidence="9">
    <location>
        <begin position="246"/>
        <end position="270"/>
    </location>
</feature>
<keyword evidence="7 9" id="KW-0472">Membrane</keyword>
<feature type="transmembrane region" description="Helical" evidence="9">
    <location>
        <begin position="313"/>
        <end position="338"/>
    </location>
</feature>